<sequence>MKKKPGRNHYPEHNRHGALFQDRLQKPRLPVPPSLASLGVHGGSARIRSAWFAVRAPQAPGLHVVPRLP</sequence>
<dbReference type="AlphaFoldDB" id="A0A0A9BX94"/>
<protein>
    <submittedName>
        <fullName evidence="1">Uncharacterized protein</fullName>
    </submittedName>
</protein>
<evidence type="ECO:0000313" key="1">
    <source>
        <dbReference type="EMBL" id="JAD66843.1"/>
    </source>
</evidence>
<reference evidence="1" key="2">
    <citation type="journal article" date="2015" name="Data Brief">
        <title>Shoot transcriptome of the giant reed, Arundo donax.</title>
        <authorList>
            <person name="Barrero R.A."/>
            <person name="Guerrero F.D."/>
            <person name="Moolhuijzen P."/>
            <person name="Goolsby J.A."/>
            <person name="Tidwell J."/>
            <person name="Bellgard S.E."/>
            <person name="Bellgard M.I."/>
        </authorList>
    </citation>
    <scope>NUCLEOTIDE SEQUENCE</scope>
    <source>
        <tissue evidence="1">Shoot tissue taken approximately 20 cm above the soil surface</tissue>
    </source>
</reference>
<organism evidence="1">
    <name type="scientific">Arundo donax</name>
    <name type="common">Giant reed</name>
    <name type="synonym">Donax arundinaceus</name>
    <dbReference type="NCBI Taxonomy" id="35708"/>
    <lineage>
        <taxon>Eukaryota</taxon>
        <taxon>Viridiplantae</taxon>
        <taxon>Streptophyta</taxon>
        <taxon>Embryophyta</taxon>
        <taxon>Tracheophyta</taxon>
        <taxon>Spermatophyta</taxon>
        <taxon>Magnoliopsida</taxon>
        <taxon>Liliopsida</taxon>
        <taxon>Poales</taxon>
        <taxon>Poaceae</taxon>
        <taxon>PACMAD clade</taxon>
        <taxon>Arundinoideae</taxon>
        <taxon>Arundineae</taxon>
        <taxon>Arundo</taxon>
    </lineage>
</organism>
<dbReference type="EMBL" id="GBRH01231052">
    <property type="protein sequence ID" value="JAD66843.1"/>
    <property type="molecule type" value="Transcribed_RNA"/>
</dbReference>
<name>A0A0A9BX94_ARUDO</name>
<reference evidence="1" key="1">
    <citation type="submission" date="2014-09" db="EMBL/GenBank/DDBJ databases">
        <authorList>
            <person name="Magalhaes I.L.F."/>
            <person name="Oliveira U."/>
            <person name="Santos F.R."/>
            <person name="Vidigal T.H.D.A."/>
            <person name="Brescovit A.D."/>
            <person name="Santos A.J."/>
        </authorList>
    </citation>
    <scope>NUCLEOTIDE SEQUENCE</scope>
    <source>
        <tissue evidence="1">Shoot tissue taken approximately 20 cm above the soil surface</tissue>
    </source>
</reference>
<accession>A0A0A9BX94</accession>
<proteinExistence type="predicted"/>